<dbReference type="EMBL" id="CATQJL010000326">
    <property type="protein sequence ID" value="CAJ0609252.1"/>
    <property type="molecule type" value="Genomic_DNA"/>
</dbReference>
<proteinExistence type="predicted"/>
<evidence type="ECO:0000313" key="2">
    <source>
        <dbReference type="EMBL" id="CAJ0609252.1"/>
    </source>
</evidence>
<dbReference type="AlphaFoldDB" id="A0AA36HFK3"/>
<keyword evidence="3" id="KW-1185">Reference proteome</keyword>
<accession>A0AA36HFK3</accession>
<reference evidence="2" key="1">
    <citation type="submission" date="2023-07" db="EMBL/GenBank/DDBJ databases">
        <authorList>
            <consortium name="CYATHOMIX"/>
        </authorList>
    </citation>
    <scope>NUCLEOTIDE SEQUENCE</scope>
    <source>
        <strain evidence="2">N/A</strain>
    </source>
</reference>
<feature type="compositionally biased region" description="Basic and acidic residues" evidence="1">
    <location>
        <begin position="142"/>
        <end position="152"/>
    </location>
</feature>
<evidence type="ECO:0000313" key="3">
    <source>
        <dbReference type="Proteomes" id="UP001176961"/>
    </source>
</evidence>
<feature type="region of interest" description="Disordered" evidence="1">
    <location>
        <begin position="138"/>
        <end position="159"/>
    </location>
</feature>
<organism evidence="2 3">
    <name type="scientific">Cylicocyclus nassatus</name>
    <name type="common">Nematode worm</name>
    <dbReference type="NCBI Taxonomy" id="53992"/>
    <lineage>
        <taxon>Eukaryota</taxon>
        <taxon>Metazoa</taxon>
        <taxon>Ecdysozoa</taxon>
        <taxon>Nematoda</taxon>
        <taxon>Chromadorea</taxon>
        <taxon>Rhabditida</taxon>
        <taxon>Rhabditina</taxon>
        <taxon>Rhabditomorpha</taxon>
        <taxon>Strongyloidea</taxon>
        <taxon>Strongylidae</taxon>
        <taxon>Cylicocyclus</taxon>
    </lineage>
</organism>
<gene>
    <name evidence="2" type="ORF">CYNAS_LOCUS21235</name>
</gene>
<sequence>MRPVPGSPCPRIVPVPDDSPKLNLMFYKSLNILNDSQLQKAKREIRACLREEHELQAFYCNYAKSAVCKDEKIELLEQRRTSLFKEVFLRSRLRNVKQRIHEQSAKKRKTVGERLLEQAEKEKKALLSRSAVRKLFDDDDVNEPKRSCDLNKDGQQTSV</sequence>
<comment type="caution">
    <text evidence="2">The sequence shown here is derived from an EMBL/GenBank/DDBJ whole genome shotgun (WGS) entry which is preliminary data.</text>
</comment>
<name>A0AA36HFK3_CYLNA</name>
<dbReference type="Proteomes" id="UP001176961">
    <property type="component" value="Unassembled WGS sequence"/>
</dbReference>
<evidence type="ECO:0000256" key="1">
    <source>
        <dbReference type="SAM" id="MobiDB-lite"/>
    </source>
</evidence>
<protein>
    <submittedName>
        <fullName evidence="2">Uncharacterized protein</fullName>
    </submittedName>
</protein>